<keyword evidence="2" id="KW-1185">Reference proteome</keyword>
<organism evidence="1 2">
    <name type="scientific">Emergomyces pasteurianus Ep9510</name>
    <dbReference type="NCBI Taxonomy" id="1447872"/>
    <lineage>
        <taxon>Eukaryota</taxon>
        <taxon>Fungi</taxon>
        <taxon>Dikarya</taxon>
        <taxon>Ascomycota</taxon>
        <taxon>Pezizomycotina</taxon>
        <taxon>Eurotiomycetes</taxon>
        <taxon>Eurotiomycetidae</taxon>
        <taxon>Onygenales</taxon>
        <taxon>Ajellomycetaceae</taxon>
        <taxon>Emergomyces</taxon>
    </lineage>
</organism>
<dbReference type="Proteomes" id="UP000182235">
    <property type="component" value="Unassembled WGS sequence"/>
</dbReference>
<name>A0A1J9PFE6_9EURO</name>
<dbReference type="AlphaFoldDB" id="A0A1J9PFE6"/>
<gene>
    <name evidence="1" type="ORF">AJ78_04540</name>
</gene>
<protein>
    <submittedName>
        <fullName evidence="1">Uncharacterized protein</fullName>
    </submittedName>
</protein>
<evidence type="ECO:0000313" key="2">
    <source>
        <dbReference type="Proteomes" id="UP000182235"/>
    </source>
</evidence>
<dbReference type="OrthoDB" id="4175439at2759"/>
<reference evidence="1 2" key="1">
    <citation type="submission" date="2015-07" db="EMBL/GenBank/DDBJ databases">
        <title>Emmonsia species relationships and genome sequence.</title>
        <authorList>
            <consortium name="The Broad Institute Genomics Platform"/>
            <person name="Cuomo C.A."/>
            <person name="Munoz J.F."/>
            <person name="Imamovic A."/>
            <person name="Priest M.E."/>
            <person name="Young S."/>
            <person name="Clay O.K."/>
            <person name="McEwen J.G."/>
        </authorList>
    </citation>
    <scope>NUCLEOTIDE SEQUENCE [LARGE SCALE GENOMIC DNA]</scope>
    <source>
        <strain evidence="1 2">UAMH 9510</strain>
    </source>
</reference>
<accession>A0A1J9PFE6</accession>
<dbReference type="VEuPathDB" id="FungiDB:AJ78_04540"/>
<comment type="caution">
    <text evidence="1">The sequence shown here is derived from an EMBL/GenBank/DDBJ whole genome shotgun (WGS) entry which is preliminary data.</text>
</comment>
<evidence type="ECO:0000313" key="1">
    <source>
        <dbReference type="EMBL" id="OJD15177.1"/>
    </source>
</evidence>
<sequence length="133" mass="15411">MTSVFNLYPTYYSLDSFPFEWLQKTQDLKLCCRDTSGKKVAFSMFQELLKALRECERVTAPEKCPPDNWGFAGFMKTAAHQVLKEVHFKANEKDDIFLMPYLALLSPSDISSDFLAHSSTILGWHNDQFLHRH</sequence>
<dbReference type="EMBL" id="LGRN01000171">
    <property type="protein sequence ID" value="OJD15177.1"/>
    <property type="molecule type" value="Genomic_DNA"/>
</dbReference>
<proteinExistence type="predicted"/>